<dbReference type="Pfam" id="PF00501">
    <property type="entry name" value="AMP-binding"/>
    <property type="match status" value="1"/>
</dbReference>
<dbReference type="InterPro" id="IPR025110">
    <property type="entry name" value="AMP-bd_C"/>
</dbReference>
<feature type="domain" description="AMP-binding enzyme C-terminal" evidence="2">
    <location>
        <begin position="440"/>
        <end position="518"/>
    </location>
</feature>
<gene>
    <name evidence="3" type="ORF">BOO69_17255</name>
</gene>
<dbReference type="Gene3D" id="3.30.300.30">
    <property type="match status" value="1"/>
</dbReference>
<dbReference type="RefSeq" id="WP_071973307.1">
    <property type="nucleotide sequence ID" value="NZ_CP018076.1"/>
</dbReference>
<accession>A0A1J0WLC0</accession>
<proteinExistence type="predicted"/>
<dbReference type="InterPro" id="IPR000873">
    <property type="entry name" value="AMP-dep_synth/lig_dom"/>
</dbReference>
<organism evidence="3 4">
    <name type="scientific">Sulfitobacter alexandrii</name>
    <dbReference type="NCBI Taxonomy" id="1917485"/>
    <lineage>
        <taxon>Bacteria</taxon>
        <taxon>Pseudomonadati</taxon>
        <taxon>Pseudomonadota</taxon>
        <taxon>Alphaproteobacteria</taxon>
        <taxon>Rhodobacterales</taxon>
        <taxon>Roseobacteraceae</taxon>
        <taxon>Sulfitobacter</taxon>
    </lineage>
</organism>
<dbReference type="InterPro" id="IPR020845">
    <property type="entry name" value="AMP-binding_CS"/>
</dbReference>
<evidence type="ECO:0000259" key="1">
    <source>
        <dbReference type="Pfam" id="PF00501"/>
    </source>
</evidence>
<evidence type="ECO:0000313" key="4">
    <source>
        <dbReference type="Proteomes" id="UP000181897"/>
    </source>
</evidence>
<sequence>MTSDYGIAAMKARRATAEAATYPETLAALVDGAAAENGDTTLAKWLETGQTISYAEFAEASRKLASSLLAQGIRKGTHVAVMLPNVPAYPLTWVALGRIGAVMIPVNIHYTQQELKFVLTDADAQFLVIDDTALPALDGMAELPPLMDTSRIILHGGTREGTLDWDALLRDGAADFTAPSALSRTDMLNLQYTSGTTGFPKGCMLSHDYWVLLGSLAAHWRGAAGDVRNVLIWAPFNYMDPQWQFLMTMCLGGTAKIAPRISLSRAYDILVEEEIHYCIFPEPALKAWPEGEKDKALHLKYVSIFGWREDARREVERRFGCVARESFGMTEVGGALMVPEAAGEKAFERTCGLPTAFREVRIVDDSGTDVPRGEIGELWVAGRGILWGYYKRPQANAEGFSGRWFRTGDLFRQDDDGFFQIVGRIKDMIRRSGENIAAQEVEAVMNAMPGVIESAAVGVPEPGRGEEVKVYLLLADGKTPADIPPEAVIEHCAGRLAKFKTPRFIAYVDTFPRTVSNKIRKNAILPEGADPRAGSWDRVEGRWLPDEDKDAVAG</sequence>
<dbReference type="InterPro" id="IPR042099">
    <property type="entry name" value="ANL_N_sf"/>
</dbReference>
<dbReference type="AlphaFoldDB" id="A0A1J0WLC0"/>
<protein>
    <submittedName>
        <fullName evidence="3">Acyl-CoA synthetase</fullName>
    </submittedName>
</protein>
<evidence type="ECO:0000313" key="3">
    <source>
        <dbReference type="EMBL" id="APE44960.1"/>
    </source>
</evidence>
<dbReference type="GO" id="GO:0016878">
    <property type="term" value="F:acid-thiol ligase activity"/>
    <property type="evidence" value="ECO:0007669"/>
    <property type="project" value="UniProtKB-ARBA"/>
</dbReference>
<reference evidence="3 4" key="1">
    <citation type="submission" date="2016-11" db="EMBL/GenBank/DDBJ databases">
        <title>Complete genome sequence of Sulfitobacter sp. AM1-D1, a toxic bacteria associated with marine dinoflagellate Alexandrium minutum in East China Sea.</title>
        <authorList>
            <person name="Yang Q."/>
            <person name="Zhang X."/>
            <person name="Tian X."/>
        </authorList>
    </citation>
    <scope>NUCLEOTIDE SEQUENCE [LARGE SCALE GENOMIC DNA]</scope>
    <source>
        <strain evidence="3 4">AM1-D1</strain>
    </source>
</reference>
<dbReference type="Gene3D" id="3.40.50.12780">
    <property type="entry name" value="N-terminal domain of ligase-like"/>
    <property type="match status" value="1"/>
</dbReference>
<dbReference type="Pfam" id="PF13193">
    <property type="entry name" value="AMP-binding_C"/>
    <property type="match status" value="1"/>
</dbReference>
<dbReference type="Proteomes" id="UP000181897">
    <property type="component" value="Chromosome"/>
</dbReference>
<dbReference type="STRING" id="1917485.BOO69_17255"/>
<feature type="domain" description="AMP-dependent synthetase/ligase" evidence="1">
    <location>
        <begin position="33"/>
        <end position="390"/>
    </location>
</feature>
<dbReference type="PANTHER" id="PTHR43767">
    <property type="entry name" value="LONG-CHAIN-FATTY-ACID--COA LIGASE"/>
    <property type="match status" value="1"/>
</dbReference>
<dbReference type="OrthoDB" id="7315605at2"/>
<dbReference type="PANTHER" id="PTHR43767:SF1">
    <property type="entry name" value="NONRIBOSOMAL PEPTIDE SYNTHASE PES1 (EUROFUNG)-RELATED"/>
    <property type="match status" value="1"/>
</dbReference>
<keyword evidence="4" id="KW-1185">Reference proteome</keyword>
<evidence type="ECO:0000259" key="2">
    <source>
        <dbReference type="Pfam" id="PF13193"/>
    </source>
</evidence>
<dbReference type="InterPro" id="IPR050237">
    <property type="entry name" value="ATP-dep_AMP-bd_enzyme"/>
</dbReference>
<dbReference type="SUPFAM" id="SSF56801">
    <property type="entry name" value="Acetyl-CoA synthetase-like"/>
    <property type="match status" value="1"/>
</dbReference>
<dbReference type="KEGG" id="suam:BOO69_17255"/>
<dbReference type="InterPro" id="IPR045851">
    <property type="entry name" value="AMP-bd_C_sf"/>
</dbReference>
<name>A0A1J0WLC0_9RHOB</name>
<dbReference type="EMBL" id="CP018076">
    <property type="protein sequence ID" value="APE44960.1"/>
    <property type="molecule type" value="Genomic_DNA"/>
</dbReference>
<dbReference type="PROSITE" id="PS00455">
    <property type="entry name" value="AMP_BINDING"/>
    <property type="match status" value="1"/>
</dbReference>